<feature type="chain" id="PRO_5045067880" description="Antigen I/II N-terminal domain-containing protein" evidence="1">
    <location>
        <begin position="26"/>
        <end position="198"/>
    </location>
</feature>
<dbReference type="Proteomes" id="UP000094580">
    <property type="component" value="Unassembled WGS sequence"/>
</dbReference>
<feature type="domain" description="Antigen I/II N-terminal" evidence="2">
    <location>
        <begin position="59"/>
        <end position="146"/>
    </location>
</feature>
<dbReference type="EMBL" id="MDKC01000023">
    <property type="protein sequence ID" value="ODG91502.1"/>
    <property type="molecule type" value="Genomic_DNA"/>
</dbReference>
<evidence type="ECO:0000259" key="2">
    <source>
        <dbReference type="Pfam" id="PF18652"/>
    </source>
</evidence>
<accession>A0ABX2ZP53</accession>
<name>A0ABX2ZP53_9BACI</name>
<comment type="caution">
    <text evidence="3">The sequence shown here is derived from an EMBL/GenBank/DDBJ whole genome shotgun (WGS) entry which is preliminary data.</text>
</comment>
<protein>
    <recommendedName>
        <fullName evidence="2">Antigen I/II N-terminal domain-containing protein</fullName>
    </recommendedName>
</protein>
<reference evidence="3 4" key="1">
    <citation type="submission" date="2016-07" db="EMBL/GenBank/DDBJ databases">
        <authorList>
            <person name="Townsley L."/>
            <person name="Shank E.A."/>
        </authorList>
    </citation>
    <scope>NUCLEOTIDE SEQUENCE [LARGE SCALE GENOMIC DNA]</scope>
    <source>
        <strain evidence="3 4">CH01</strain>
    </source>
</reference>
<dbReference type="Pfam" id="PF18652">
    <property type="entry name" value="Adhesin_P1_N"/>
    <property type="match status" value="1"/>
</dbReference>
<organism evidence="3 4">
    <name type="scientific">Gottfriedia luciferensis</name>
    <dbReference type="NCBI Taxonomy" id="178774"/>
    <lineage>
        <taxon>Bacteria</taxon>
        <taxon>Bacillati</taxon>
        <taxon>Bacillota</taxon>
        <taxon>Bacilli</taxon>
        <taxon>Bacillales</taxon>
        <taxon>Bacillaceae</taxon>
        <taxon>Gottfriedia</taxon>
    </lineage>
</organism>
<evidence type="ECO:0000313" key="3">
    <source>
        <dbReference type="EMBL" id="ODG91502.1"/>
    </source>
</evidence>
<evidence type="ECO:0000256" key="1">
    <source>
        <dbReference type="SAM" id="SignalP"/>
    </source>
</evidence>
<sequence length="198" mass="22390">MKKFTYLLLALLITLQDGCSSNNQAKHTTKDPKTKEESVAVDKGLFNVKLTLPASMFEGDDINKVIADAEKEGIKVTKNTDGSLTYKMSKSQHKKMIKSIKDEIIKTVNETKESKDFISLKDITYNNDFTEFTLIVDKSAYENSMDGLAAFTFGMSGMMYQLYNGVDPNDYKVTILVKDQDTQKEFDKIVYPDSLKDK</sequence>
<feature type="signal peptide" evidence="1">
    <location>
        <begin position="1"/>
        <end position="25"/>
    </location>
</feature>
<keyword evidence="1" id="KW-0732">Signal</keyword>
<gene>
    <name evidence="3" type="ORF">BED47_07565</name>
</gene>
<evidence type="ECO:0000313" key="4">
    <source>
        <dbReference type="Proteomes" id="UP000094580"/>
    </source>
</evidence>
<keyword evidence="4" id="KW-1185">Reference proteome</keyword>
<dbReference type="InterPro" id="IPR041324">
    <property type="entry name" value="AgI/II_N"/>
</dbReference>
<proteinExistence type="predicted"/>
<dbReference type="RefSeq" id="WP_069034262.1">
    <property type="nucleotide sequence ID" value="NZ_MDKC01000023.1"/>
</dbReference>